<evidence type="ECO:0000313" key="1">
    <source>
        <dbReference type="EMBL" id="GMF51725.1"/>
    </source>
</evidence>
<dbReference type="AlphaFoldDB" id="A0A9W7D150"/>
<dbReference type="EMBL" id="BSXT01002940">
    <property type="protein sequence ID" value="GMF51725.1"/>
    <property type="molecule type" value="Genomic_DNA"/>
</dbReference>
<proteinExistence type="predicted"/>
<name>A0A9W7D150_9STRA</name>
<comment type="caution">
    <text evidence="1">The sequence shown here is derived from an EMBL/GenBank/DDBJ whole genome shotgun (WGS) entry which is preliminary data.</text>
</comment>
<dbReference type="OrthoDB" id="10354400at2759"/>
<organism evidence="1 2">
    <name type="scientific">Phytophthora fragariaefolia</name>
    <dbReference type="NCBI Taxonomy" id="1490495"/>
    <lineage>
        <taxon>Eukaryota</taxon>
        <taxon>Sar</taxon>
        <taxon>Stramenopiles</taxon>
        <taxon>Oomycota</taxon>
        <taxon>Peronosporomycetes</taxon>
        <taxon>Peronosporales</taxon>
        <taxon>Peronosporaceae</taxon>
        <taxon>Phytophthora</taxon>
    </lineage>
</organism>
<gene>
    <name evidence="1" type="ORF">Pfra01_002100200</name>
</gene>
<sequence>MDGYDAPQHAREGNSFACPSLPLIDKARLAASDARSNEGSQALIGLRQRADHALRDVLSLLPRTNMTSNCQEAVARRSNTGEILDAQVLAELQELANILDGDPVPRLSQQCYNSIDEMTRSVHLLSMNMLKELLNARALEFCSNPPANYPNFTASEIQLSALRTAVINCVFATSESSTIPELLTRWELVHNSISIDVPVDIAEQHESYDNTLLTKTPAATPLLLLTGKFKQKTVI</sequence>
<evidence type="ECO:0000313" key="2">
    <source>
        <dbReference type="Proteomes" id="UP001165121"/>
    </source>
</evidence>
<protein>
    <submittedName>
        <fullName evidence="1">Unnamed protein product</fullName>
    </submittedName>
</protein>
<keyword evidence="2" id="KW-1185">Reference proteome</keyword>
<accession>A0A9W7D150</accession>
<dbReference type="Proteomes" id="UP001165121">
    <property type="component" value="Unassembled WGS sequence"/>
</dbReference>
<reference evidence="1" key="1">
    <citation type="submission" date="2023-04" db="EMBL/GenBank/DDBJ databases">
        <title>Phytophthora fragariaefolia NBRC 109709.</title>
        <authorList>
            <person name="Ichikawa N."/>
            <person name="Sato H."/>
            <person name="Tonouchi N."/>
        </authorList>
    </citation>
    <scope>NUCLEOTIDE SEQUENCE</scope>
    <source>
        <strain evidence="1">NBRC 109709</strain>
    </source>
</reference>